<keyword evidence="4" id="KW-1185">Reference proteome</keyword>
<dbReference type="Proteomes" id="UP000639274">
    <property type="component" value="Chromosome"/>
</dbReference>
<dbReference type="SUPFAM" id="SSF53067">
    <property type="entry name" value="Actin-like ATPase domain"/>
    <property type="match status" value="1"/>
</dbReference>
<dbReference type="KEGG" id="lsf:I8J32_007705"/>
<dbReference type="AlphaFoldDB" id="A0A974Y1J2"/>
<dbReference type="InterPro" id="IPR007813">
    <property type="entry name" value="PilN"/>
</dbReference>
<gene>
    <name evidence="3" type="ORF">I8J32_007705</name>
</gene>
<proteinExistence type="predicted"/>
<dbReference type="InterPro" id="IPR043129">
    <property type="entry name" value="ATPase_NBD"/>
</dbReference>
<dbReference type="PANTHER" id="PTHR40278:SF1">
    <property type="entry name" value="DNA UTILIZATION PROTEIN HOFN"/>
    <property type="match status" value="1"/>
</dbReference>
<evidence type="ECO:0000313" key="3">
    <source>
        <dbReference type="EMBL" id="QSX79712.1"/>
    </source>
</evidence>
<keyword evidence="2" id="KW-0472">Membrane</keyword>
<feature type="transmembrane region" description="Helical" evidence="2">
    <location>
        <begin position="267"/>
        <end position="290"/>
    </location>
</feature>
<evidence type="ECO:0000313" key="4">
    <source>
        <dbReference type="Proteomes" id="UP000639274"/>
    </source>
</evidence>
<dbReference type="InterPro" id="IPR052534">
    <property type="entry name" value="Extracell_DNA_Util/SecSys_Comp"/>
</dbReference>
<evidence type="ECO:0000256" key="2">
    <source>
        <dbReference type="SAM" id="Phobius"/>
    </source>
</evidence>
<organism evidence="3 4">
    <name type="scientific">Agrilutibacter solisilvae</name>
    <dbReference type="NCBI Taxonomy" id="2763317"/>
    <lineage>
        <taxon>Bacteria</taxon>
        <taxon>Pseudomonadati</taxon>
        <taxon>Pseudomonadota</taxon>
        <taxon>Gammaproteobacteria</taxon>
        <taxon>Lysobacterales</taxon>
        <taxon>Lysobacteraceae</taxon>
        <taxon>Agrilutibacter</taxon>
    </lineage>
</organism>
<accession>A0A974Y1J2</accession>
<name>A0A974Y1J2_9GAMM</name>
<evidence type="ECO:0000256" key="1">
    <source>
        <dbReference type="SAM" id="MobiDB-lite"/>
    </source>
</evidence>
<feature type="region of interest" description="Disordered" evidence="1">
    <location>
        <begin position="1"/>
        <end position="35"/>
    </location>
</feature>
<dbReference type="Pfam" id="PF05137">
    <property type="entry name" value="PilN"/>
    <property type="match status" value="1"/>
</dbReference>
<protein>
    <submittedName>
        <fullName evidence="3">PilN domain-containing protein</fullName>
    </submittedName>
</protein>
<dbReference type="Gene3D" id="3.30.420.380">
    <property type="match status" value="1"/>
</dbReference>
<sequence length="430" mass="46358">MQHKCTDPTGIAGCARSGNHPTGPHPRPGQPGEASIATVNPTAPTRLQDRLGRFRSRLGGTSRGPGGFLAWWGRALAAWLPPQVRQLLGMDRGRLLLQVEGDSLLLRLQRGDEIADLGTVPTLSELVGTDADANGRDLLAPVLGPRLSDLPRWLLLPAATSLRRRMPLPAAAAERLRDVVGFEIERQTPFTIDAVAFDARVVNRREADGPIDAELVAVPRTALAPQLAALGPLAPHLAGIDVAATDGTPLQVNLLDPALRRRTRDPWALWNFVLAAVAVLAIALALYQVLLNRRFAAEMLEAKVKEQTAPAQAAAAQYQELTALIEGQKFLQRKRSETPTAVEVIDELSRRLPDGTFLEKLAIEENRLTLIGLSNEAPALIGRLQDSPLWRNPALAGALQTDPTTHKDRFTLTAEVGPEPKEGARAGSGQ</sequence>
<dbReference type="PANTHER" id="PTHR40278">
    <property type="entry name" value="DNA UTILIZATION PROTEIN HOFN"/>
    <property type="match status" value="1"/>
</dbReference>
<keyword evidence="2" id="KW-0812">Transmembrane</keyword>
<dbReference type="EMBL" id="CP071518">
    <property type="protein sequence ID" value="QSX79712.1"/>
    <property type="molecule type" value="Genomic_DNA"/>
</dbReference>
<reference evidence="3 4" key="1">
    <citation type="submission" date="2021-03" db="EMBL/GenBank/DDBJ databases">
        <title>Lysobacter sp. nov. isolated from soil of gangwondo yeongwol, south Korea.</title>
        <authorList>
            <person name="Kim K.R."/>
            <person name="Kim K.H."/>
            <person name="Jeon C.O."/>
        </authorList>
    </citation>
    <scope>NUCLEOTIDE SEQUENCE [LARGE SCALE GENOMIC DNA]</scope>
    <source>
        <strain evidence="3 4">R19</strain>
    </source>
</reference>
<keyword evidence="2" id="KW-1133">Transmembrane helix</keyword>